<dbReference type="NCBIfam" id="NF008102">
    <property type="entry name" value="PRK10847.1"/>
    <property type="match status" value="1"/>
</dbReference>
<keyword evidence="3 7" id="KW-1003">Cell membrane</keyword>
<dbReference type="InterPro" id="IPR032816">
    <property type="entry name" value="VTT_dom"/>
</dbReference>
<dbReference type="AlphaFoldDB" id="A0A318HBC7"/>
<feature type="transmembrane region" description="Helical" evidence="7">
    <location>
        <begin position="27"/>
        <end position="49"/>
    </location>
</feature>
<evidence type="ECO:0000259" key="8">
    <source>
        <dbReference type="Pfam" id="PF09335"/>
    </source>
</evidence>
<feature type="transmembrane region" description="Helical" evidence="7">
    <location>
        <begin position="189"/>
        <end position="206"/>
    </location>
</feature>
<comment type="similarity">
    <text evidence="2 7">Belongs to the DedA family.</text>
</comment>
<name>A0A318HBC7_9BURK</name>
<sequence length="218" mass="24379">MDMITFLVDFILHVDKHLIEFVRDYGVWVYLLLFAIIFVETGLVVMPFLPGDSLLFVAGALCGLGLMELPVLMAVLLVAAFSGDQLNYTIGRALGPKVFGWENSRFFNKKAFMQAHDFYERHGGVTIIVARFMPFIRTFAPFVAGVAEMTRSRFMMFNAAGAVLWVVGLTLVGYLFGNLPWVQLHLQKIIWALIVVPGLLVVFGSWRARRKEAATAAA</sequence>
<dbReference type="InterPro" id="IPR032818">
    <property type="entry name" value="DedA-like"/>
</dbReference>
<evidence type="ECO:0000256" key="4">
    <source>
        <dbReference type="ARBA" id="ARBA00022692"/>
    </source>
</evidence>
<feature type="transmembrane region" description="Helical" evidence="7">
    <location>
        <begin position="157"/>
        <end position="177"/>
    </location>
</feature>
<evidence type="ECO:0000256" key="5">
    <source>
        <dbReference type="ARBA" id="ARBA00022989"/>
    </source>
</evidence>
<dbReference type="PANTHER" id="PTHR30353">
    <property type="entry name" value="INNER MEMBRANE PROTEIN DEDA-RELATED"/>
    <property type="match status" value="1"/>
</dbReference>
<evidence type="ECO:0000256" key="6">
    <source>
        <dbReference type="ARBA" id="ARBA00023136"/>
    </source>
</evidence>
<dbReference type="RefSeq" id="WP_110400626.1">
    <property type="nucleotide sequence ID" value="NZ_QJJS01000007.1"/>
</dbReference>
<accession>A0A318HBC7</accession>
<dbReference type="PANTHER" id="PTHR30353:SF0">
    <property type="entry name" value="TRANSMEMBRANE PROTEIN"/>
    <property type="match status" value="1"/>
</dbReference>
<evidence type="ECO:0000256" key="2">
    <source>
        <dbReference type="ARBA" id="ARBA00010792"/>
    </source>
</evidence>
<reference evidence="9 10" key="1">
    <citation type="submission" date="2018-05" db="EMBL/GenBank/DDBJ databases">
        <title>Genomic Encyclopedia of Type Strains, Phase IV (KMG-IV): sequencing the most valuable type-strain genomes for metagenomic binning, comparative biology and taxonomic classification.</title>
        <authorList>
            <person name="Goeker M."/>
        </authorList>
    </citation>
    <scope>NUCLEOTIDE SEQUENCE [LARGE SCALE GENOMIC DNA]</scope>
    <source>
        <strain evidence="9 10">DSM 566</strain>
    </source>
</reference>
<comment type="caution">
    <text evidence="9">The sequence shown here is derived from an EMBL/GenBank/DDBJ whole genome shotgun (WGS) entry which is preliminary data.</text>
</comment>
<evidence type="ECO:0000256" key="1">
    <source>
        <dbReference type="ARBA" id="ARBA00004651"/>
    </source>
</evidence>
<dbReference type="GO" id="GO:0005886">
    <property type="term" value="C:plasma membrane"/>
    <property type="evidence" value="ECO:0007669"/>
    <property type="project" value="UniProtKB-SubCell"/>
</dbReference>
<keyword evidence="4 7" id="KW-0812">Transmembrane</keyword>
<organism evidence="9 10">
    <name type="scientific">Sphaerotilus hippei</name>
    <dbReference type="NCBI Taxonomy" id="744406"/>
    <lineage>
        <taxon>Bacteria</taxon>
        <taxon>Pseudomonadati</taxon>
        <taxon>Pseudomonadota</taxon>
        <taxon>Betaproteobacteria</taxon>
        <taxon>Burkholderiales</taxon>
        <taxon>Sphaerotilaceae</taxon>
        <taxon>Sphaerotilus</taxon>
    </lineage>
</organism>
<dbReference type="InterPro" id="IPR058127">
    <property type="entry name" value="DedA"/>
</dbReference>
<evidence type="ECO:0000313" key="10">
    <source>
        <dbReference type="Proteomes" id="UP000247811"/>
    </source>
</evidence>
<protein>
    <submittedName>
        <fullName evidence="9">Membrane-associated protein</fullName>
    </submittedName>
</protein>
<evidence type="ECO:0000313" key="9">
    <source>
        <dbReference type="EMBL" id="PXW96207.1"/>
    </source>
</evidence>
<gene>
    <name evidence="9" type="ORF">C7444_107113</name>
</gene>
<evidence type="ECO:0000256" key="7">
    <source>
        <dbReference type="RuleBase" id="RU367016"/>
    </source>
</evidence>
<dbReference type="Proteomes" id="UP000247811">
    <property type="component" value="Unassembled WGS sequence"/>
</dbReference>
<comment type="subcellular location">
    <subcellularLocation>
        <location evidence="1 7">Cell membrane</location>
        <topology evidence="1 7">Multi-pass membrane protein</topology>
    </subcellularLocation>
</comment>
<feature type="transmembrane region" description="Helical" evidence="7">
    <location>
        <begin position="55"/>
        <end position="82"/>
    </location>
</feature>
<keyword evidence="10" id="KW-1185">Reference proteome</keyword>
<dbReference type="OrthoDB" id="9813426at2"/>
<evidence type="ECO:0000256" key="3">
    <source>
        <dbReference type="ARBA" id="ARBA00022475"/>
    </source>
</evidence>
<dbReference type="Pfam" id="PF09335">
    <property type="entry name" value="VTT_dom"/>
    <property type="match status" value="1"/>
</dbReference>
<feature type="domain" description="VTT" evidence="8">
    <location>
        <begin position="49"/>
        <end position="174"/>
    </location>
</feature>
<keyword evidence="6 7" id="KW-0472">Membrane</keyword>
<keyword evidence="5 7" id="KW-1133">Transmembrane helix</keyword>
<proteinExistence type="inferred from homology"/>
<dbReference type="EMBL" id="QJJS01000007">
    <property type="protein sequence ID" value="PXW96207.1"/>
    <property type="molecule type" value="Genomic_DNA"/>
</dbReference>